<comment type="subcellular location">
    <subcellularLocation>
        <location evidence="1">Membrane</location>
        <topology evidence="1">Single-pass type I membrane protein</topology>
    </subcellularLocation>
</comment>
<evidence type="ECO:0000313" key="10">
    <source>
        <dbReference type="EMBL" id="ASQ41638.1"/>
    </source>
</evidence>
<keyword evidence="7 9" id="KW-0406">Ion transport</keyword>
<evidence type="ECO:0000256" key="3">
    <source>
        <dbReference type="ARBA" id="ARBA00022448"/>
    </source>
</evidence>
<organism evidence="11 12">
    <name type="scientific">Chanos chanos</name>
    <name type="common">Milkfish</name>
    <name type="synonym">Mugil chanos</name>
    <dbReference type="NCBI Taxonomy" id="29144"/>
    <lineage>
        <taxon>Eukaryota</taxon>
        <taxon>Metazoa</taxon>
        <taxon>Chordata</taxon>
        <taxon>Craniata</taxon>
        <taxon>Vertebrata</taxon>
        <taxon>Euteleostomi</taxon>
        <taxon>Actinopterygii</taxon>
        <taxon>Neopterygii</taxon>
        <taxon>Teleostei</taxon>
        <taxon>Ostariophysi</taxon>
        <taxon>Gonorynchiformes</taxon>
        <taxon>Chanidae</taxon>
        <taxon>Chanos</taxon>
    </lineage>
</organism>
<dbReference type="Pfam" id="PF02038">
    <property type="entry name" value="ATP1G1_PLM_MAT8"/>
    <property type="match status" value="1"/>
</dbReference>
<evidence type="ECO:0000256" key="4">
    <source>
        <dbReference type="ARBA" id="ARBA00022692"/>
    </source>
</evidence>
<evidence type="ECO:0000256" key="1">
    <source>
        <dbReference type="ARBA" id="ARBA00004479"/>
    </source>
</evidence>
<dbReference type="GeneID" id="115819822"/>
<dbReference type="InterPro" id="IPR000272">
    <property type="entry name" value="Ion-transport_regulator_FXYD"/>
</dbReference>
<dbReference type="InterPro" id="IPR047297">
    <property type="entry name" value="FXYD_motif"/>
</dbReference>
<dbReference type="GO" id="GO:0043269">
    <property type="term" value="P:regulation of monoatomic ion transport"/>
    <property type="evidence" value="ECO:0007669"/>
    <property type="project" value="InterPro"/>
</dbReference>
<dbReference type="PANTHER" id="PTHR14132">
    <property type="entry name" value="SODIUM/POTASSIUM-TRANSPORTING ATPASE SUBUNIT GAMMA"/>
    <property type="match status" value="1"/>
</dbReference>
<dbReference type="PROSITE" id="PS01310">
    <property type="entry name" value="FXYD"/>
    <property type="match status" value="1"/>
</dbReference>
<proteinExistence type="evidence at transcript level"/>
<gene>
    <name evidence="12" type="primary">LOC115819822</name>
</gene>
<keyword evidence="5 9" id="KW-0732">Signal</keyword>
<accession>A0A6J2W1I2</accession>
<reference evidence="12" key="2">
    <citation type="submission" date="2025-04" db="UniProtKB">
        <authorList>
            <consortium name="RefSeq"/>
        </authorList>
    </citation>
    <scope>IDENTIFICATION</scope>
</reference>
<evidence type="ECO:0000256" key="2">
    <source>
        <dbReference type="ARBA" id="ARBA00005948"/>
    </source>
</evidence>
<evidence type="ECO:0000313" key="11">
    <source>
        <dbReference type="Proteomes" id="UP000504632"/>
    </source>
</evidence>
<evidence type="ECO:0000256" key="9">
    <source>
        <dbReference type="RuleBase" id="RU364131"/>
    </source>
</evidence>
<dbReference type="AlphaFoldDB" id="A0A6J2W1I2"/>
<dbReference type="Proteomes" id="UP000504632">
    <property type="component" value="Chromosome 8"/>
</dbReference>
<feature type="transmembrane region" description="Helical" evidence="9">
    <location>
        <begin position="41"/>
        <end position="62"/>
    </location>
</feature>
<keyword evidence="6 9" id="KW-1133">Transmembrane helix</keyword>
<protein>
    <recommendedName>
        <fullName evidence="9">FXYD domain-containing ion transport regulator</fullName>
    </recommendedName>
</protein>
<dbReference type="GO" id="GO:0017080">
    <property type="term" value="F:sodium channel regulator activity"/>
    <property type="evidence" value="ECO:0007669"/>
    <property type="project" value="TreeGrafter"/>
</dbReference>
<dbReference type="RefSeq" id="XP_030639190.1">
    <property type="nucleotide sequence ID" value="XM_030783330.1"/>
</dbReference>
<evidence type="ECO:0000256" key="5">
    <source>
        <dbReference type="ARBA" id="ARBA00022729"/>
    </source>
</evidence>
<evidence type="ECO:0000313" key="12">
    <source>
        <dbReference type="RefSeq" id="XP_030639190.1"/>
    </source>
</evidence>
<dbReference type="CDD" id="cd20324">
    <property type="entry name" value="FXYD6"/>
    <property type="match status" value="1"/>
</dbReference>
<dbReference type="OrthoDB" id="8430468at2759"/>
<dbReference type="GO" id="GO:0016020">
    <property type="term" value="C:membrane"/>
    <property type="evidence" value="ECO:0007669"/>
    <property type="project" value="UniProtKB-SubCell"/>
</dbReference>
<reference evidence="10" key="1">
    <citation type="submission" date="2016-06" db="EMBL/GenBank/DDBJ databases">
        <title>Comparisons of gene expression patterns between branchial FXYD proteins and Na+-K+-ATPase in euryhaline milkfish, Chanos chanos, following salinity changes.</title>
        <authorList>
            <person name="Yang Y.-C."/>
            <person name="Yang W.-K."/>
            <person name="Tang C.-H."/>
            <person name="Lee T.-H."/>
        </authorList>
    </citation>
    <scope>NUCLEOTIDE SEQUENCE</scope>
</reference>
<keyword evidence="4 9" id="KW-0812">Transmembrane</keyword>
<keyword evidence="8 9" id="KW-0472">Membrane</keyword>
<feature type="signal peptide" evidence="9">
    <location>
        <begin position="1"/>
        <end position="22"/>
    </location>
</feature>
<dbReference type="Gene3D" id="1.20.5.780">
    <property type="entry name" value="Single helix bin"/>
    <property type="match status" value="1"/>
</dbReference>
<keyword evidence="3 9" id="KW-0813">Transport</keyword>
<keyword evidence="11" id="KW-1185">Reference proteome</keyword>
<dbReference type="CTD" id="566443"/>
<dbReference type="GO" id="GO:0006811">
    <property type="term" value="P:monoatomic ion transport"/>
    <property type="evidence" value="ECO:0007669"/>
    <property type="project" value="UniProtKB-KW"/>
</dbReference>
<comment type="similarity">
    <text evidence="2 9">Belongs to the FXYD family.</text>
</comment>
<name>A0A6J2W1I2_CHACN</name>
<evidence type="ECO:0000256" key="6">
    <source>
        <dbReference type="ARBA" id="ARBA00022989"/>
    </source>
</evidence>
<evidence type="ECO:0000256" key="7">
    <source>
        <dbReference type="ARBA" id="ARBA00023065"/>
    </source>
</evidence>
<feature type="chain" id="PRO_5044518467" description="FXYD domain-containing ion transport regulator" evidence="9">
    <location>
        <begin position="23"/>
        <end position="90"/>
    </location>
</feature>
<evidence type="ECO:0000256" key="8">
    <source>
        <dbReference type="ARBA" id="ARBA00023136"/>
    </source>
</evidence>
<dbReference type="PANTHER" id="PTHR14132:SF15">
    <property type="entry name" value="FXYD DOMAIN-CONTAINING ION TRANSPORT REGULATOR 6-RELATED"/>
    <property type="match status" value="1"/>
</dbReference>
<dbReference type="EMBL" id="KX465090">
    <property type="protein sequence ID" value="ASQ41638.1"/>
    <property type="molecule type" value="mRNA"/>
</dbReference>
<sequence>MPEDMALTAAVAFCSCLAPVWATTMDDVHDYDSPFHYDYESLRIGGLIFAVALFLMGIFLVLSRKCRCSGRQQQKPVGMNTEAAGVIVEK</sequence>